<dbReference type="Proteomes" id="UP000239649">
    <property type="component" value="Unassembled WGS sequence"/>
</dbReference>
<evidence type="ECO:0000313" key="3">
    <source>
        <dbReference type="EMBL" id="PSC69953.1"/>
    </source>
</evidence>
<dbReference type="Gene3D" id="3.90.226.10">
    <property type="entry name" value="2-enoyl-CoA Hydratase, Chain A, domain 1"/>
    <property type="match status" value="1"/>
</dbReference>
<sequence>MWDAGAASRFTTLQCELERMPAGAILWLTLNRPAAFNALSAECLQELHSVFGMLEHPESMLQPLPADHPRVVVLRGAGRAFCGGVDIKAADQGIGGAAWEYKDMRSQQLLSRLIARMRAVPQPIIAAVQGAAAGGGFALALASDVRVAERGARFSAAFVRLGLTGTDMGTSFFLPRLAGLGVTSELLMTGRQLAAERAYQLGLVNELVEAPSKLEAAARRLATEMLACSRVGLQLTKEQLNAVTEGGSLRAALTAENSHQMLLVNDPTASAVAQAWMKSLVAKSGKGGGGGGGPRSKL</sequence>
<dbReference type="InterPro" id="IPR001753">
    <property type="entry name" value="Enoyl-CoA_hydra/iso"/>
</dbReference>
<protein>
    <submittedName>
        <fullName evidence="3">Enoyl-hydratase</fullName>
    </submittedName>
</protein>
<proteinExistence type="inferred from homology"/>
<dbReference type="PROSITE" id="PS00166">
    <property type="entry name" value="ENOYL_COA_HYDRATASE"/>
    <property type="match status" value="1"/>
</dbReference>
<dbReference type="InterPro" id="IPR029045">
    <property type="entry name" value="ClpP/crotonase-like_dom_sf"/>
</dbReference>
<comment type="caution">
    <text evidence="3">The sequence shown here is derived from an EMBL/GenBank/DDBJ whole genome shotgun (WGS) entry which is preliminary data.</text>
</comment>
<accession>A0A2P6V793</accession>
<gene>
    <name evidence="3" type="ORF">C2E20_6636</name>
</gene>
<dbReference type="EMBL" id="LHPF02000023">
    <property type="protein sequence ID" value="PSC69953.1"/>
    <property type="molecule type" value="Genomic_DNA"/>
</dbReference>
<dbReference type="Pfam" id="PF00378">
    <property type="entry name" value="ECH_1"/>
    <property type="match status" value="1"/>
</dbReference>
<dbReference type="PANTHER" id="PTHR43802:SF1">
    <property type="entry name" value="IP11341P-RELATED"/>
    <property type="match status" value="1"/>
</dbReference>
<dbReference type="InterPro" id="IPR014748">
    <property type="entry name" value="Enoyl-CoA_hydra_C"/>
</dbReference>
<reference evidence="3 4" key="1">
    <citation type="journal article" date="2018" name="Plant J.">
        <title>Genome sequences of Chlorella sorokiniana UTEX 1602 and Micractinium conductrix SAG 241.80: implications to maltose excretion by a green alga.</title>
        <authorList>
            <person name="Arriola M.B."/>
            <person name="Velmurugan N."/>
            <person name="Zhang Y."/>
            <person name="Plunkett M.H."/>
            <person name="Hondzo H."/>
            <person name="Barney B.M."/>
        </authorList>
    </citation>
    <scope>NUCLEOTIDE SEQUENCE [LARGE SCALE GENOMIC DNA]</scope>
    <source>
        <strain evidence="3 4">SAG 241.80</strain>
    </source>
</reference>
<dbReference type="CDD" id="cd06558">
    <property type="entry name" value="crotonase-like"/>
    <property type="match status" value="1"/>
</dbReference>
<dbReference type="STRING" id="554055.A0A2P6V793"/>
<dbReference type="Gene3D" id="1.10.12.10">
    <property type="entry name" value="Lyase 2-enoyl-coa Hydratase, Chain A, domain 2"/>
    <property type="match status" value="1"/>
</dbReference>
<evidence type="ECO:0000313" key="4">
    <source>
        <dbReference type="Proteomes" id="UP000239649"/>
    </source>
</evidence>
<dbReference type="AlphaFoldDB" id="A0A2P6V793"/>
<evidence type="ECO:0000256" key="2">
    <source>
        <dbReference type="RuleBase" id="RU003707"/>
    </source>
</evidence>
<dbReference type="InterPro" id="IPR018376">
    <property type="entry name" value="Enoyl-CoA_hyd/isom_CS"/>
</dbReference>
<keyword evidence="4" id="KW-1185">Reference proteome</keyword>
<evidence type="ECO:0000256" key="1">
    <source>
        <dbReference type="ARBA" id="ARBA00005254"/>
    </source>
</evidence>
<name>A0A2P6V793_9CHLO</name>
<dbReference type="OrthoDB" id="2018133at2759"/>
<comment type="similarity">
    <text evidence="1 2">Belongs to the enoyl-CoA hydratase/isomerase family.</text>
</comment>
<dbReference type="PANTHER" id="PTHR43802">
    <property type="entry name" value="ENOYL-COA HYDRATASE"/>
    <property type="match status" value="1"/>
</dbReference>
<organism evidence="3 4">
    <name type="scientific">Micractinium conductrix</name>
    <dbReference type="NCBI Taxonomy" id="554055"/>
    <lineage>
        <taxon>Eukaryota</taxon>
        <taxon>Viridiplantae</taxon>
        <taxon>Chlorophyta</taxon>
        <taxon>core chlorophytes</taxon>
        <taxon>Trebouxiophyceae</taxon>
        <taxon>Chlorellales</taxon>
        <taxon>Chlorellaceae</taxon>
        <taxon>Chlorella clade</taxon>
        <taxon>Micractinium</taxon>
    </lineage>
</organism>
<dbReference type="GO" id="GO:0003824">
    <property type="term" value="F:catalytic activity"/>
    <property type="evidence" value="ECO:0007669"/>
    <property type="project" value="InterPro"/>
</dbReference>
<dbReference type="SUPFAM" id="SSF52096">
    <property type="entry name" value="ClpP/crotonase"/>
    <property type="match status" value="1"/>
</dbReference>